<sequence>MSAEGERVSHLSGRREGVRPGHGHRQFAEKSDEGHEPNAWETVVALLVAGLTSTLTGGRKPSRTRLHQRQESDTREKRGHTRESQDSTGCSIDPSSLCSQECWPDIHHERADPVLLLAPPPSIQTFMKYNTLSLPLPQFSLWVGFNFDPLRSCEVDLAVNQTGAQD</sequence>
<feature type="compositionally biased region" description="Polar residues" evidence="1">
    <location>
        <begin position="86"/>
        <end position="96"/>
    </location>
</feature>
<evidence type="ECO:0000313" key="3">
    <source>
        <dbReference type="Proteomes" id="UP000001261"/>
    </source>
</evidence>
<feature type="compositionally biased region" description="Basic and acidic residues" evidence="1">
    <location>
        <begin position="1"/>
        <end position="19"/>
    </location>
</feature>
<dbReference type="Proteomes" id="UP000001261">
    <property type="component" value="Unassembled WGS sequence"/>
</dbReference>
<evidence type="ECO:0000313" key="2">
    <source>
        <dbReference type="EMBL" id="EAS35640.3"/>
    </source>
</evidence>
<proteinExistence type="predicted"/>
<evidence type="ECO:0000256" key="1">
    <source>
        <dbReference type="SAM" id="MobiDB-lite"/>
    </source>
</evidence>
<feature type="region of interest" description="Disordered" evidence="1">
    <location>
        <begin position="54"/>
        <end position="96"/>
    </location>
</feature>
<keyword evidence="3" id="KW-1185">Reference proteome</keyword>
<dbReference type="VEuPathDB" id="FungiDB:CIMG_00994"/>
<dbReference type="AlphaFoldDB" id="J3KI68"/>
<dbReference type="KEGG" id="cim:CIMG_00994"/>
<feature type="region of interest" description="Disordered" evidence="1">
    <location>
        <begin position="1"/>
        <end position="36"/>
    </location>
</feature>
<reference evidence="3" key="2">
    <citation type="journal article" date="2010" name="Genome Res.">
        <title>Population genomic sequencing of Coccidioides fungi reveals recent hybridization and transposon control.</title>
        <authorList>
            <person name="Neafsey D.E."/>
            <person name="Barker B.M."/>
            <person name="Sharpton T.J."/>
            <person name="Stajich J.E."/>
            <person name="Park D.J."/>
            <person name="Whiston E."/>
            <person name="Hung C.-Y."/>
            <person name="McMahan C."/>
            <person name="White J."/>
            <person name="Sykes S."/>
            <person name="Heiman D."/>
            <person name="Young S."/>
            <person name="Zeng Q."/>
            <person name="Abouelleil A."/>
            <person name="Aftuck L."/>
            <person name="Bessette D."/>
            <person name="Brown A."/>
            <person name="FitzGerald M."/>
            <person name="Lui A."/>
            <person name="Macdonald J.P."/>
            <person name="Priest M."/>
            <person name="Orbach M.J."/>
            <person name="Galgiani J.N."/>
            <person name="Kirkland T.N."/>
            <person name="Cole G.T."/>
            <person name="Birren B.W."/>
            <person name="Henn M.R."/>
            <person name="Taylor J.W."/>
            <person name="Rounsley S.D."/>
        </authorList>
    </citation>
    <scope>GENOME REANNOTATION</scope>
    <source>
        <strain evidence="3">RS</strain>
    </source>
</reference>
<dbReference type="InParanoid" id="J3KI68"/>
<gene>
    <name evidence="2" type="ORF">CIMG_00994</name>
</gene>
<dbReference type="GeneID" id="4565517"/>
<feature type="compositionally biased region" description="Basic and acidic residues" evidence="1">
    <location>
        <begin position="26"/>
        <end position="36"/>
    </location>
</feature>
<accession>J3KI68</accession>
<name>J3KI68_COCIM</name>
<reference evidence="3" key="1">
    <citation type="journal article" date="2009" name="Genome Res.">
        <title>Comparative genomic analyses of the human fungal pathogens Coccidioides and their relatives.</title>
        <authorList>
            <person name="Sharpton T.J."/>
            <person name="Stajich J.E."/>
            <person name="Rounsley S.D."/>
            <person name="Gardner M.J."/>
            <person name="Wortman J.R."/>
            <person name="Jordar V.S."/>
            <person name="Maiti R."/>
            <person name="Kodira C.D."/>
            <person name="Neafsey D.E."/>
            <person name="Zeng Q."/>
            <person name="Hung C.-Y."/>
            <person name="McMahan C."/>
            <person name="Muszewska A."/>
            <person name="Grynberg M."/>
            <person name="Mandel M.A."/>
            <person name="Kellner E.M."/>
            <person name="Barker B.M."/>
            <person name="Galgiani J.N."/>
            <person name="Orbach M.J."/>
            <person name="Kirkland T.N."/>
            <person name="Cole G.T."/>
            <person name="Henn M.R."/>
            <person name="Birren B.W."/>
            <person name="Taylor J.W."/>
        </authorList>
    </citation>
    <scope>NUCLEOTIDE SEQUENCE [LARGE SCALE GENOMIC DNA]</scope>
    <source>
        <strain evidence="3">RS</strain>
    </source>
</reference>
<organism evidence="2 3">
    <name type="scientific">Coccidioides immitis (strain RS)</name>
    <name type="common">Valley fever fungus</name>
    <dbReference type="NCBI Taxonomy" id="246410"/>
    <lineage>
        <taxon>Eukaryota</taxon>
        <taxon>Fungi</taxon>
        <taxon>Dikarya</taxon>
        <taxon>Ascomycota</taxon>
        <taxon>Pezizomycotina</taxon>
        <taxon>Eurotiomycetes</taxon>
        <taxon>Eurotiomycetidae</taxon>
        <taxon>Onygenales</taxon>
        <taxon>Onygenaceae</taxon>
        <taxon>Coccidioides</taxon>
    </lineage>
</organism>
<dbReference type="EMBL" id="GG704911">
    <property type="protein sequence ID" value="EAS35640.3"/>
    <property type="molecule type" value="Genomic_DNA"/>
</dbReference>
<feature type="compositionally biased region" description="Basic and acidic residues" evidence="1">
    <location>
        <begin position="68"/>
        <end position="85"/>
    </location>
</feature>
<dbReference type="RefSeq" id="XP_001247223.2">
    <property type="nucleotide sequence ID" value="XM_001247222.2"/>
</dbReference>
<protein>
    <submittedName>
        <fullName evidence="2">Uncharacterized protein</fullName>
    </submittedName>
</protein>